<dbReference type="EMBL" id="QFZU02000131">
    <property type="protein sequence ID" value="RGA02370.1"/>
    <property type="molecule type" value="Genomic_DNA"/>
</dbReference>
<sequence length="463" mass="50216">MIGRGGAIGPSGDGDPMKRKRLTRRDFGRVAGLAGLGVAGGVLLPGARGTAHADTFEPEFPRPVFKVTGSTDPGLDAFNQAMSRFMQDRNISAGSLAVSRNGKLVLARGYSFSRNLHFTVEPTALFRLASVSKPITAAAVLKLVQAGKLSLDDKLTDRLTLTPPPGKTADARLGNVTVRRLLQHLGGWDRALTPDPMFLDSVIASELGVPLPISRSNIMRRTTGVRLDFDPGARYAYSNYGYMLLGRIIEKAGGMPYATYVQERILNPRGITRMRQGRSLPEYAAPGEVSYESKQEAVYVFDSSGSMVPSPDGGFNLENMDAHGGWLGSAVDVVRFGDLFDQRGIKYDPVLDHITFPTLEGDSIDQAFAQPEIGVQPGGWWYGCGWVVRNAGGGIDAAHNGSLPGTTTLLVRRHDGLNWAALFNRRRDDDTELDFDASIDNALRQAANAVTSWPSVNLYRDYL</sequence>
<evidence type="ECO:0000313" key="2">
    <source>
        <dbReference type="EMBL" id="RGA02370.1"/>
    </source>
</evidence>
<dbReference type="Gene3D" id="3.40.710.10">
    <property type="entry name" value="DD-peptidase/beta-lactamase superfamily"/>
    <property type="match status" value="1"/>
</dbReference>
<dbReference type="PROSITE" id="PS00146">
    <property type="entry name" value="BETA_LACTAMASE_A"/>
    <property type="match status" value="1"/>
</dbReference>
<feature type="domain" description="Beta-lactamase-related" evidence="1">
    <location>
        <begin position="78"/>
        <end position="432"/>
    </location>
</feature>
<name>A0ABX9LEH3_9ACTN</name>
<evidence type="ECO:0000259" key="1">
    <source>
        <dbReference type="Pfam" id="PF00144"/>
    </source>
</evidence>
<organism evidence="2 3">
    <name type="scientific">Microbispora triticiradicis</name>
    <dbReference type="NCBI Taxonomy" id="2200763"/>
    <lineage>
        <taxon>Bacteria</taxon>
        <taxon>Bacillati</taxon>
        <taxon>Actinomycetota</taxon>
        <taxon>Actinomycetes</taxon>
        <taxon>Streptosporangiales</taxon>
        <taxon>Streptosporangiaceae</taxon>
        <taxon>Microbispora</taxon>
    </lineage>
</organism>
<comment type="caution">
    <text evidence="2">The sequence shown here is derived from an EMBL/GenBank/DDBJ whole genome shotgun (WGS) entry which is preliminary data.</text>
</comment>
<dbReference type="InterPro" id="IPR001466">
    <property type="entry name" value="Beta-lactam-related"/>
</dbReference>
<proteinExistence type="predicted"/>
<dbReference type="PROSITE" id="PS51318">
    <property type="entry name" value="TAT"/>
    <property type="match status" value="1"/>
</dbReference>
<dbReference type="InterPro" id="IPR006311">
    <property type="entry name" value="TAT_signal"/>
</dbReference>
<dbReference type="SUPFAM" id="SSF56601">
    <property type="entry name" value="beta-lactamase/transpeptidase-like"/>
    <property type="match status" value="1"/>
</dbReference>
<dbReference type="PANTHER" id="PTHR46825">
    <property type="entry name" value="D-ALANYL-D-ALANINE-CARBOXYPEPTIDASE/ENDOPEPTIDASE AMPH"/>
    <property type="match status" value="1"/>
</dbReference>
<dbReference type="Pfam" id="PF00144">
    <property type="entry name" value="Beta-lactamase"/>
    <property type="match status" value="1"/>
</dbReference>
<reference evidence="2 3" key="1">
    <citation type="submission" date="2018-08" db="EMBL/GenBank/DDBJ databases">
        <title>Microbispora. triticiradicis sp. nov., a novel actinomycete isolated from the root of wheat (Triticum aestivum L.)).</title>
        <authorList>
            <person name="Han C."/>
        </authorList>
    </citation>
    <scope>NUCLEOTIDE SEQUENCE [LARGE SCALE GENOMIC DNA]</scope>
    <source>
        <strain evidence="2 3">NEAU-HRDPA2-9</strain>
    </source>
</reference>
<dbReference type="Proteomes" id="UP000262538">
    <property type="component" value="Unassembled WGS sequence"/>
</dbReference>
<dbReference type="PANTHER" id="PTHR46825:SF9">
    <property type="entry name" value="BETA-LACTAMASE-RELATED DOMAIN-CONTAINING PROTEIN"/>
    <property type="match status" value="1"/>
</dbReference>
<accession>A0ABX9LEH3</accession>
<dbReference type="GO" id="GO:0016787">
    <property type="term" value="F:hydrolase activity"/>
    <property type="evidence" value="ECO:0007669"/>
    <property type="project" value="UniProtKB-KW"/>
</dbReference>
<gene>
    <name evidence="2" type="ORF">DI270_024800</name>
</gene>
<dbReference type="InterPro" id="IPR050491">
    <property type="entry name" value="AmpC-like"/>
</dbReference>
<keyword evidence="2" id="KW-0378">Hydrolase</keyword>
<dbReference type="InterPro" id="IPR023650">
    <property type="entry name" value="Beta-lactam_class-A_AS"/>
</dbReference>
<evidence type="ECO:0000313" key="3">
    <source>
        <dbReference type="Proteomes" id="UP000262538"/>
    </source>
</evidence>
<keyword evidence="3" id="KW-1185">Reference proteome</keyword>
<protein>
    <submittedName>
        <fullName evidence="2">Class A beta-lactamase-related serine hydrolase</fullName>
    </submittedName>
</protein>
<dbReference type="InterPro" id="IPR012338">
    <property type="entry name" value="Beta-lactam/transpept-like"/>
</dbReference>